<keyword evidence="1" id="KW-1133">Transmembrane helix</keyword>
<keyword evidence="1" id="KW-0472">Membrane</keyword>
<feature type="transmembrane region" description="Helical" evidence="1">
    <location>
        <begin position="15"/>
        <end position="36"/>
    </location>
</feature>
<gene>
    <name evidence="2" type="ORF">DFP97_107219</name>
</gene>
<protein>
    <submittedName>
        <fullName evidence="2">Uncharacterized protein</fullName>
    </submittedName>
</protein>
<organism evidence="2 3">
    <name type="scientific">Paenibacillus prosopidis</name>
    <dbReference type="NCBI Taxonomy" id="630520"/>
    <lineage>
        <taxon>Bacteria</taxon>
        <taxon>Bacillati</taxon>
        <taxon>Bacillota</taxon>
        <taxon>Bacilli</taxon>
        <taxon>Bacillales</taxon>
        <taxon>Paenibacillaceae</taxon>
        <taxon>Paenibacillus</taxon>
    </lineage>
</organism>
<reference evidence="2 3" key="1">
    <citation type="submission" date="2018-07" db="EMBL/GenBank/DDBJ databases">
        <title>Genomic Encyclopedia of Type Strains, Phase III (KMG-III): the genomes of soil and plant-associated and newly described type strains.</title>
        <authorList>
            <person name="Whitman W."/>
        </authorList>
    </citation>
    <scope>NUCLEOTIDE SEQUENCE [LARGE SCALE GENOMIC DNA]</scope>
    <source>
        <strain evidence="2 3">CECT 7506</strain>
    </source>
</reference>
<keyword evidence="1" id="KW-0812">Transmembrane</keyword>
<dbReference type="EMBL" id="QPJD01000007">
    <property type="protein sequence ID" value="RCW48017.1"/>
    <property type="molecule type" value="Genomic_DNA"/>
</dbReference>
<comment type="caution">
    <text evidence="2">The sequence shown here is derived from an EMBL/GenBank/DDBJ whole genome shotgun (WGS) entry which is preliminary data.</text>
</comment>
<sequence>MQITEKWWIMNSAEMNIIIVVVLISLSICFLTFMVIRQSFQANREVKHILKHGVPAEATISSLRQTNIEINGHPEVYIGLTIPREHAEPYRTIIKAVIYIVNIPQYEPGRKVQVKMLEADGKIKVALEGVQVF</sequence>
<evidence type="ECO:0000256" key="1">
    <source>
        <dbReference type="SAM" id="Phobius"/>
    </source>
</evidence>
<accession>A0A368W3M8</accession>
<name>A0A368W3M8_9BACL</name>
<dbReference type="AlphaFoldDB" id="A0A368W3M8"/>
<keyword evidence="3" id="KW-1185">Reference proteome</keyword>
<dbReference type="Proteomes" id="UP000252415">
    <property type="component" value="Unassembled WGS sequence"/>
</dbReference>
<proteinExistence type="predicted"/>
<evidence type="ECO:0000313" key="2">
    <source>
        <dbReference type="EMBL" id="RCW48017.1"/>
    </source>
</evidence>
<evidence type="ECO:0000313" key="3">
    <source>
        <dbReference type="Proteomes" id="UP000252415"/>
    </source>
</evidence>